<protein>
    <submittedName>
        <fullName evidence="1">Uncharacterized protein</fullName>
    </submittedName>
</protein>
<gene>
    <name evidence="1" type="ORF">METZ01_LOCUS432814</name>
</gene>
<name>A0A382YA18_9ZZZZ</name>
<dbReference type="EMBL" id="UINC01174041">
    <property type="protein sequence ID" value="SVD79960.1"/>
    <property type="molecule type" value="Genomic_DNA"/>
</dbReference>
<evidence type="ECO:0000313" key="1">
    <source>
        <dbReference type="EMBL" id="SVD79960.1"/>
    </source>
</evidence>
<reference evidence="1" key="1">
    <citation type="submission" date="2018-05" db="EMBL/GenBank/DDBJ databases">
        <authorList>
            <person name="Lanie J.A."/>
            <person name="Ng W.-L."/>
            <person name="Kazmierczak K.M."/>
            <person name="Andrzejewski T.M."/>
            <person name="Davidsen T.M."/>
            <person name="Wayne K.J."/>
            <person name="Tettelin H."/>
            <person name="Glass J.I."/>
            <person name="Rusch D."/>
            <person name="Podicherti R."/>
            <person name="Tsui H.-C.T."/>
            <person name="Winkler M.E."/>
        </authorList>
    </citation>
    <scope>NUCLEOTIDE SEQUENCE</scope>
</reference>
<accession>A0A382YA18</accession>
<proteinExistence type="predicted"/>
<dbReference type="AlphaFoldDB" id="A0A382YA18"/>
<feature type="non-terminal residue" evidence="1">
    <location>
        <position position="1"/>
    </location>
</feature>
<organism evidence="1">
    <name type="scientific">marine metagenome</name>
    <dbReference type="NCBI Taxonomy" id="408172"/>
    <lineage>
        <taxon>unclassified sequences</taxon>
        <taxon>metagenomes</taxon>
        <taxon>ecological metagenomes</taxon>
    </lineage>
</organism>
<sequence>KIKLWRDYWDMATLMNGAPSWWVEKVAAHSPEDFGSTERAS</sequence>